<evidence type="ECO:0000259" key="2">
    <source>
        <dbReference type="Pfam" id="PF25500"/>
    </source>
</evidence>
<dbReference type="PANTHER" id="PTHR33913">
    <property type="entry name" value="ALEURONE LAYER MORPHOGENESIS PROTEIN"/>
    <property type="match status" value="1"/>
</dbReference>
<feature type="compositionally biased region" description="Polar residues" evidence="1">
    <location>
        <begin position="367"/>
        <end position="383"/>
    </location>
</feature>
<evidence type="ECO:0000313" key="4">
    <source>
        <dbReference type="EMBL" id="KAK9288205.1"/>
    </source>
</evidence>
<gene>
    <name evidence="4" type="ORF">L1049_016654</name>
</gene>
<dbReference type="PANTHER" id="PTHR33913:SF1">
    <property type="entry name" value="DRBM DOMAIN-CONTAINING PROTEIN"/>
    <property type="match status" value="1"/>
</dbReference>
<dbReference type="Gene3D" id="3.30.160.20">
    <property type="match status" value="1"/>
</dbReference>
<feature type="domain" description="DUF7915" evidence="3">
    <location>
        <begin position="171"/>
        <end position="322"/>
    </location>
</feature>
<name>A0AAP0X7N5_LIQFO</name>
<feature type="domain" description="DUF7913" evidence="2">
    <location>
        <begin position="17"/>
        <end position="135"/>
    </location>
</feature>
<dbReference type="Proteomes" id="UP001415857">
    <property type="component" value="Unassembled WGS sequence"/>
</dbReference>
<accession>A0AAP0X7N5</accession>
<evidence type="ECO:0000313" key="5">
    <source>
        <dbReference type="Proteomes" id="UP001415857"/>
    </source>
</evidence>
<evidence type="ECO:0000259" key="3">
    <source>
        <dbReference type="Pfam" id="PF25502"/>
    </source>
</evidence>
<protein>
    <recommendedName>
        <fullName evidence="6">DRBM domain-containing protein</fullName>
    </recommendedName>
</protein>
<dbReference type="Pfam" id="PF25500">
    <property type="entry name" value="DUF7913"/>
    <property type="match status" value="1"/>
</dbReference>
<dbReference type="InterPro" id="IPR057235">
    <property type="entry name" value="DUF7913"/>
</dbReference>
<keyword evidence="5" id="KW-1185">Reference proteome</keyword>
<evidence type="ECO:0008006" key="6">
    <source>
        <dbReference type="Google" id="ProtNLM"/>
    </source>
</evidence>
<dbReference type="Pfam" id="PF25502">
    <property type="entry name" value="DUF7915"/>
    <property type="match status" value="1"/>
</dbReference>
<dbReference type="CDD" id="cd00048">
    <property type="entry name" value="DSRM_SF"/>
    <property type="match status" value="1"/>
</dbReference>
<dbReference type="EMBL" id="JBBPBK010000003">
    <property type="protein sequence ID" value="KAK9288205.1"/>
    <property type="molecule type" value="Genomic_DNA"/>
</dbReference>
<evidence type="ECO:0000256" key="1">
    <source>
        <dbReference type="SAM" id="MobiDB-lite"/>
    </source>
</evidence>
<organism evidence="4 5">
    <name type="scientific">Liquidambar formosana</name>
    <name type="common">Formosan gum</name>
    <dbReference type="NCBI Taxonomy" id="63359"/>
    <lineage>
        <taxon>Eukaryota</taxon>
        <taxon>Viridiplantae</taxon>
        <taxon>Streptophyta</taxon>
        <taxon>Embryophyta</taxon>
        <taxon>Tracheophyta</taxon>
        <taxon>Spermatophyta</taxon>
        <taxon>Magnoliopsida</taxon>
        <taxon>eudicotyledons</taxon>
        <taxon>Gunneridae</taxon>
        <taxon>Pentapetalae</taxon>
        <taxon>Saxifragales</taxon>
        <taxon>Altingiaceae</taxon>
        <taxon>Liquidambar</taxon>
    </lineage>
</organism>
<reference evidence="4 5" key="1">
    <citation type="journal article" date="2024" name="Plant J.">
        <title>Genome sequences and population genomics reveal climatic adaptation and genomic divergence between two closely related sweetgum species.</title>
        <authorList>
            <person name="Xu W.Q."/>
            <person name="Ren C.Q."/>
            <person name="Zhang X.Y."/>
            <person name="Comes H.P."/>
            <person name="Liu X.H."/>
            <person name="Li Y.G."/>
            <person name="Kettle C.J."/>
            <person name="Jalonen R."/>
            <person name="Gaisberger H."/>
            <person name="Ma Y.Z."/>
            <person name="Qiu Y.X."/>
        </authorList>
    </citation>
    <scope>NUCLEOTIDE SEQUENCE [LARGE SCALE GENOMIC DNA]</scope>
    <source>
        <strain evidence="4">Hangzhou</strain>
    </source>
</reference>
<comment type="caution">
    <text evidence="4">The sequence shown here is derived from an EMBL/GenBank/DDBJ whole genome shotgun (WGS) entry which is preliminary data.</text>
</comment>
<feature type="region of interest" description="Disordered" evidence="1">
    <location>
        <begin position="367"/>
        <end position="388"/>
    </location>
</feature>
<dbReference type="AlphaFoldDB" id="A0AAP0X7N5"/>
<proteinExistence type="predicted"/>
<sequence>MSFCSKKISKDMDSSDLCQAEEAVQTFLDYLVDPMLPAKSSARDTPSLPEQQSISKQVHAVVLLYNYYHRKQHQQLEFLGFESFCKLVVVLKPPLLAHMKLMQGSNDTELDNLEKQISITEKTVMDACDISKSLDISKDVPSSKGWPISKVTVFLVDSRKENCLLLFGSITQGVWSVIEKDPDVPSGTNQSSEGMMEAKHINKKKRITKRPLSDPSADEAGFQQLAFSAVKEVAGINQTDLTILESHVVYSLSKEKTASRFYIMRCMQSINEDVIQVPIKDVIDSLKGPLVKKSSCSWTVTPVVEYFHVLPYAGIVSNWLSRDVFSNSVQDLRVGLGNVTVNSSQGTEEPCGTEINNKREISHANGSTVVGFGNKTSSSNTESLKQEENNGCCMNGLSTDFSGPHNMDEDDSCVVWLQNKEKSRNIPDTDQFDLHQRGMIPSMESDQTTSTSGFAVKAEMVDSSMMTCITGCGGEKVAPENMICNNKSSDQDGMTIGDRALVTYQSNSKHLDKLQTTIASKDNILSQTALRVLLTKRDKLVHQQRSIEDEIAKCDKNMQTILNGGEDDLALKIDSIIEGCNDVCLRSATYTRDRTNQHFEDQGLPHYLKRKRLSEAILNIQNACQELDSICNENNWVLPTYHVSPSDGGFQANVTVKGMDFECSCGGDCGANPHKARESAASQLLIKLKSMASLAQ</sequence>
<dbReference type="InterPro" id="IPR057237">
    <property type="entry name" value="DUF7915"/>
</dbReference>
<dbReference type="SUPFAM" id="SSF54768">
    <property type="entry name" value="dsRNA-binding domain-like"/>
    <property type="match status" value="1"/>
</dbReference>